<accession>A0A6F9DPX6</accession>
<dbReference type="PANTHER" id="PTHR46337">
    <property type="entry name" value="RCC1-LIKE G EXCHANGING FACTOR-LIKE PROTEIN"/>
    <property type="match status" value="1"/>
</dbReference>
<dbReference type="GO" id="GO:0019843">
    <property type="term" value="F:rRNA binding"/>
    <property type="evidence" value="ECO:0007669"/>
    <property type="project" value="TreeGrafter"/>
</dbReference>
<organism evidence="4">
    <name type="scientific">Phallusia mammillata</name>
    <dbReference type="NCBI Taxonomy" id="59560"/>
    <lineage>
        <taxon>Eukaryota</taxon>
        <taxon>Metazoa</taxon>
        <taxon>Chordata</taxon>
        <taxon>Tunicata</taxon>
        <taxon>Ascidiacea</taxon>
        <taxon>Phlebobranchia</taxon>
        <taxon>Ascidiidae</taxon>
        <taxon>Phallusia</taxon>
    </lineage>
</organism>
<dbReference type="InterPro" id="IPR009091">
    <property type="entry name" value="RCC1/BLIP-II"/>
</dbReference>
<gene>
    <name evidence="4" type="primary">Rcc1l</name>
</gene>
<evidence type="ECO:0000313" key="4">
    <source>
        <dbReference type="EMBL" id="CAB3265494.1"/>
    </source>
</evidence>
<feature type="domain" description="RCC1-like" evidence="3">
    <location>
        <begin position="53"/>
        <end position="372"/>
    </location>
</feature>
<evidence type="ECO:0000256" key="1">
    <source>
        <dbReference type="ARBA" id="ARBA00022737"/>
    </source>
</evidence>
<feature type="repeat" description="RCC1" evidence="2">
    <location>
        <begin position="413"/>
        <end position="462"/>
    </location>
</feature>
<sequence length="464" mass="50728">MKKLFTVIVRQYNRTLQNQKKKCMSTTAYVPPYSVDVKPDEQPVHKFSGRKSRQNRLHVCGFSLTGALGVLELPMPEHVRGKMTRVESQTKPYLLYLEKISYADCGYGFSLFATSRKKGTRVFGCGVNTDSQVGFHKSRIFKPKPGEQSNPSLAYVMTPGPIPLPMKQPGLTKVLEVACGRAHALILTDNEGIFCLGNNSFGQCGRDIIDGEIYINSKRVHIIPHSHFDDRIVKIVCGMDHSLFLSESGEVYSCGWGADGQTGLGTYEKTSTPTKVGGILAGVKIKKVSSFADTTLAVSDEGQVFAWGSTEYRQLASVSDSTQVIEPVLLPFQECGKIIDAACGGSACMILNENGEVFVWGYGILGKGPELESTSWPSQIPMTLFGQTNFNPDIKVTQIACGLSHFAAINSSGELFTWGKNKHGCLGLGNSKDHFFPWKVFVGSEVINVKCGVDHTIIMSKTLV</sequence>
<dbReference type="SUPFAM" id="SSF50985">
    <property type="entry name" value="RCC1/BLIP-II"/>
    <property type="match status" value="1"/>
</dbReference>
<dbReference type="GO" id="GO:0070131">
    <property type="term" value="P:positive regulation of mitochondrial translation"/>
    <property type="evidence" value="ECO:0007669"/>
    <property type="project" value="TreeGrafter"/>
</dbReference>
<protein>
    <submittedName>
        <fullName evidence="4">Williams-Beuren syndrome chromosomal region 16 protein homolog</fullName>
    </submittedName>
</protein>
<dbReference type="PROSITE" id="PS50012">
    <property type="entry name" value="RCC1_3"/>
    <property type="match status" value="5"/>
</dbReference>
<dbReference type="InterPro" id="IPR000408">
    <property type="entry name" value="Reg_chr_condens"/>
</dbReference>
<dbReference type="GO" id="GO:0005743">
    <property type="term" value="C:mitochondrial inner membrane"/>
    <property type="evidence" value="ECO:0007669"/>
    <property type="project" value="TreeGrafter"/>
</dbReference>
<feature type="repeat" description="RCC1" evidence="2">
    <location>
        <begin position="302"/>
        <end position="354"/>
    </location>
</feature>
<dbReference type="InterPro" id="IPR058923">
    <property type="entry name" value="RCC1-like_dom"/>
</dbReference>
<dbReference type="Gene3D" id="2.130.10.30">
    <property type="entry name" value="Regulator of chromosome condensation 1/beta-lactamase-inhibitor protein II"/>
    <property type="match status" value="2"/>
</dbReference>
<evidence type="ECO:0000256" key="2">
    <source>
        <dbReference type="PROSITE-ProRule" id="PRU00235"/>
    </source>
</evidence>
<proteinExistence type="evidence at transcript level"/>
<reference evidence="4" key="1">
    <citation type="submission" date="2020-04" db="EMBL/GenBank/DDBJ databases">
        <authorList>
            <person name="Neveu A P."/>
        </authorList>
    </citation>
    <scope>NUCLEOTIDE SEQUENCE</scope>
    <source>
        <tissue evidence="4">Whole embryo</tissue>
    </source>
</reference>
<feature type="repeat" description="RCC1" evidence="2">
    <location>
        <begin position="249"/>
        <end position="301"/>
    </location>
</feature>
<dbReference type="EMBL" id="LR789632">
    <property type="protein sequence ID" value="CAB3265494.1"/>
    <property type="molecule type" value="mRNA"/>
</dbReference>
<name>A0A6F9DPX6_9ASCI</name>
<evidence type="ECO:0000259" key="3">
    <source>
        <dbReference type="Pfam" id="PF25390"/>
    </source>
</evidence>
<dbReference type="GO" id="GO:0005085">
    <property type="term" value="F:guanyl-nucleotide exchange factor activity"/>
    <property type="evidence" value="ECO:0007669"/>
    <property type="project" value="TreeGrafter"/>
</dbReference>
<dbReference type="InterPro" id="IPR053035">
    <property type="entry name" value="Mitochondrial_GEF_domain"/>
</dbReference>
<dbReference type="Pfam" id="PF25390">
    <property type="entry name" value="WD40_RLD"/>
    <property type="match status" value="1"/>
</dbReference>
<dbReference type="PRINTS" id="PR00633">
    <property type="entry name" value="RCCNDNSATION"/>
</dbReference>
<dbReference type="PANTHER" id="PTHR46337:SF1">
    <property type="entry name" value="RCC1-LIKE G EXCHANGING FACTOR-LIKE PROTEIN"/>
    <property type="match status" value="1"/>
</dbReference>
<feature type="repeat" description="RCC1" evidence="2">
    <location>
        <begin position="355"/>
        <end position="412"/>
    </location>
</feature>
<keyword evidence="1" id="KW-0677">Repeat</keyword>
<dbReference type="AlphaFoldDB" id="A0A6F9DPX6"/>
<feature type="repeat" description="RCC1" evidence="2">
    <location>
        <begin position="120"/>
        <end position="190"/>
    </location>
</feature>
<dbReference type="Pfam" id="PF00415">
    <property type="entry name" value="RCC1"/>
    <property type="match status" value="1"/>
</dbReference>